<evidence type="ECO:0000256" key="1">
    <source>
        <dbReference type="SAM" id="MobiDB-lite"/>
    </source>
</evidence>
<protein>
    <submittedName>
        <fullName evidence="2">Uncharacterized protein</fullName>
    </submittedName>
</protein>
<proteinExistence type="predicted"/>
<dbReference type="AlphaFoldDB" id="A0A2N5T2K6"/>
<dbReference type="EMBL" id="PGCJ01000808">
    <property type="protein sequence ID" value="PLW19723.1"/>
    <property type="molecule type" value="Genomic_DNA"/>
</dbReference>
<comment type="caution">
    <text evidence="2">The sequence shown here is derived from an EMBL/GenBank/DDBJ whole genome shotgun (WGS) entry which is preliminary data.</text>
</comment>
<keyword evidence="3" id="KW-1185">Reference proteome</keyword>
<name>A0A2N5T2K6_9BASI</name>
<feature type="region of interest" description="Disordered" evidence="1">
    <location>
        <begin position="66"/>
        <end position="91"/>
    </location>
</feature>
<dbReference type="Proteomes" id="UP000235388">
    <property type="component" value="Unassembled WGS sequence"/>
</dbReference>
<sequence length="91" mass="10067">MRVLRRSKANICKLSSIIIISSGIVVHQVRQSRVANNQIPVGTTGITPTSNSLPSSRFLSLPRQQPHLQHLKSAHRTPVSPILQMERPAVQ</sequence>
<reference evidence="2 3" key="1">
    <citation type="submission" date="2017-11" db="EMBL/GenBank/DDBJ databases">
        <title>De novo assembly and phasing of dikaryotic genomes from two isolates of Puccinia coronata f. sp. avenae, the causal agent of oat crown rust.</title>
        <authorList>
            <person name="Miller M.E."/>
            <person name="Zhang Y."/>
            <person name="Omidvar V."/>
            <person name="Sperschneider J."/>
            <person name="Schwessinger B."/>
            <person name="Raley C."/>
            <person name="Palmer J.M."/>
            <person name="Garnica D."/>
            <person name="Upadhyaya N."/>
            <person name="Rathjen J."/>
            <person name="Taylor J.M."/>
            <person name="Park R.F."/>
            <person name="Dodds P.N."/>
            <person name="Hirsch C.D."/>
            <person name="Kianian S.F."/>
            <person name="Figueroa M."/>
        </authorList>
    </citation>
    <scope>NUCLEOTIDE SEQUENCE [LARGE SCALE GENOMIC DNA]</scope>
    <source>
        <strain evidence="2">12NC29</strain>
    </source>
</reference>
<evidence type="ECO:0000313" key="2">
    <source>
        <dbReference type="EMBL" id="PLW19723.1"/>
    </source>
</evidence>
<organism evidence="2 3">
    <name type="scientific">Puccinia coronata f. sp. avenae</name>
    <dbReference type="NCBI Taxonomy" id="200324"/>
    <lineage>
        <taxon>Eukaryota</taxon>
        <taxon>Fungi</taxon>
        <taxon>Dikarya</taxon>
        <taxon>Basidiomycota</taxon>
        <taxon>Pucciniomycotina</taxon>
        <taxon>Pucciniomycetes</taxon>
        <taxon>Pucciniales</taxon>
        <taxon>Pucciniaceae</taxon>
        <taxon>Puccinia</taxon>
    </lineage>
</organism>
<evidence type="ECO:0000313" key="3">
    <source>
        <dbReference type="Proteomes" id="UP000235388"/>
    </source>
</evidence>
<accession>A0A2N5T2K6</accession>
<gene>
    <name evidence="2" type="ORF">PCANC_07680</name>
</gene>